<proteinExistence type="predicted"/>
<organism evidence="1 2">
    <name type="scientific">Pseudomonas gingeri</name>
    <dbReference type="NCBI Taxonomy" id="117681"/>
    <lineage>
        <taxon>Bacteria</taxon>
        <taxon>Pseudomonadati</taxon>
        <taxon>Pseudomonadota</taxon>
        <taxon>Gammaproteobacteria</taxon>
        <taxon>Pseudomonadales</taxon>
        <taxon>Pseudomonadaceae</taxon>
        <taxon>Pseudomonas</taxon>
    </lineage>
</organism>
<protein>
    <submittedName>
        <fullName evidence="1">Uncharacterized protein</fullName>
    </submittedName>
</protein>
<comment type="caution">
    <text evidence="1">The sequence shown here is derived from an EMBL/GenBank/DDBJ whole genome shotgun (WGS) entry which is preliminary data.</text>
</comment>
<dbReference type="EMBL" id="JACAQE010000001">
    <property type="protein sequence ID" value="NWC12436.1"/>
    <property type="molecule type" value="Genomic_DNA"/>
</dbReference>
<dbReference type="AlphaFoldDB" id="A0A7Y7XUX6"/>
<accession>A0A7Y7XUX6</accession>
<sequence length="134" mass="14710">MDHNQIDQQLLALLRIPTEQRTPEIIAATAASLIDLLMVTTDPSLKSLITLQREQLKLLALAEFLKGEIGYKTSVVGTSHHLSHEYQAAEVSILLLNHKDGNQATYMAGHGQTAEAALRDLRTIEKDKDKAVAA</sequence>
<evidence type="ECO:0000313" key="1">
    <source>
        <dbReference type="EMBL" id="NWC12436.1"/>
    </source>
</evidence>
<dbReference type="RefSeq" id="WP_017127892.1">
    <property type="nucleotide sequence ID" value="NZ_JACAQE010000001.1"/>
</dbReference>
<dbReference type="Proteomes" id="UP000517547">
    <property type="component" value="Unassembled WGS sequence"/>
</dbReference>
<name>A0A7Y7XUX6_9PSED</name>
<evidence type="ECO:0000313" key="2">
    <source>
        <dbReference type="Proteomes" id="UP000517547"/>
    </source>
</evidence>
<reference evidence="1 2" key="1">
    <citation type="submission" date="2020-04" db="EMBL/GenBank/DDBJ databases">
        <title>Molecular characterization of pseudomonads from Agaricus bisporus reveal novel blotch 2 pathogens in Western Europe.</title>
        <authorList>
            <person name="Taparia T."/>
            <person name="Krijger M."/>
            <person name="Haynes E."/>
            <person name="Elpinstone J.G."/>
            <person name="Noble R."/>
            <person name="Van Der Wolf J."/>
        </authorList>
    </citation>
    <scope>NUCLEOTIDE SEQUENCE [LARGE SCALE GENOMIC DNA]</scope>
    <source>
        <strain evidence="1 2">IPO3738</strain>
    </source>
</reference>
<gene>
    <name evidence="1" type="ORF">HX845_02165</name>
</gene>